<dbReference type="GO" id="GO:0006955">
    <property type="term" value="P:immune response"/>
    <property type="evidence" value="ECO:0007669"/>
    <property type="project" value="InterPro"/>
</dbReference>
<keyword evidence="2" id="KW-0325">Glycoprotein</keyword>
<sequence>SNGTEKVKLVDRYIYNRQEYAMFDSDVGHYVGFTPYGEELAWFWNSDPLIIENRRAVVDTVCRHNYEGITPFSVQRRVSPSPSQSLP</sequence>
<evidence type="ECO:0000313" key="4">
    <source>
        <dbReference type="EMBL" id="NXH23737.1"/>
    </source>
</evidence>
<protein>
    <submittedName>
        <fullName evidence="4">HB2J protein</fullName>
    </submittedName>
</protein>
<keyword evidence="5" id="KW-1185">Reference proteome</keyword>
<reference evidence="4 5" key="1">
    <citation type="submission" date="2019-09" db="EMBL/GenBank/DDBJ databases">
        <title>Bird 10,000 Genomes (B10K) Project - Family phase.</title>
        <authorList>
            <person name="Zhang G."/>
        </authorList>
    </citation>
    <scope>NUCLEOTIDE SEQUENCE [LARGE SCALE GENOMIC DNA]</scope>
    <source>
        <strain evidence="4">B10K-DU-001-33</strain>
        <tissue evidence="4">Muscle</tissue>
    </source>
</reference>
<dbReference type="InterPro" id="IPR000353">
    <property type="entry name" value="MHC_II_b_N"/>
</dbReference>
<evidence type="ECO:0000256" key="1">
    <source>
        <dbReference type="ARBA" id="ARBA00023157"/>
    </source>
</evidence>
<dbReference type="GO" id="GO:0019882">
    <property type="term" value="P:antigen processing and presentation"/>
    <property type="evidence" value="ECO:0007669"/>
    <property type="project" value="InterPro"/>
</dbReference>
<dbReference type="Pfam" id="PF00969">
    <property type="entry name" value="MHC_II_beta"/>
    <property type="match status" value="1"/>
</dbReference>
<dbReference type="SMART" id="SM00921">
    <property type="entry name" value="MHC_II_beta"/>
    <property type="match status" value="1"/>
</dbReference>
<dbReference type="InterPro" id="IPR050160">
    <property type="entry name" value="MHC/Immunoglobulin"/>
</dbReference>
<dbReference type="PANTHER" id="PTHR19944:SF99">
    <property type="entry name" value="HLA CLASS II HISTOCOMPATIBILITY ANTIGEN, DRB1 BETA CHAIN"/>
    <property type="match status" value="1"/>
</dbReference>
<feature type="non-terminal residue" evidence="4">
    <location>
        <position position="87"/>
    </location>
</feature>
<dbReference type="Gene3D" id="3.10.320.10">
    <property type="entry name" value="Class II Histocompatibility Antigen, M Beta Chain, Chain B, domain 1"/>
    <property type="match status" value="1"/>
</dbReference>
<proteinExistence type="predicted"/>
<comment type="caution">
    <text evidence="4">The sequence shown here is derived from an EMBL/GenBank/DDBJ whole genome shotgun (WGS) entry which is preliminary data.</text>
</comment>
<evidence type="ECO:0000256" key="2">
    <source>
        <dbReference type="ARBA" id="ARBA00023180"/>
    </source>
</evidence>
<accession>A0A7K9IC86</accession>
<keyword evidence="1" id="KW-1015">Disulfide bond</keyword>
<name>A0A7K9IC86_9CORV</name>
<feature type="domain" description="MHC class II beta chain N-terminal" evidence="3">
    <location>
        <begin position="1"/>
        <end position="70"/>
    </location>
</feature>
<dbReference type="GO" id="GO:0042613">
    <property type="term" value="C:MHC class II protein complex"/>
    <property type="evidence" value="ECO:0007669"/>
    <property type="project" value="InterPro"/>
</dbReference>
<dbReference type="PANTHER" id="PTHR19944">
    <property type="entry name" value="MHC CLASS II-RELATED"/>
    <property type="match status" value="1"/>
</dbReference>
<dbReference type="SUPFAM" id="SSF54452">
    <property type="entry name" value="MHC antigen-recognition domain"/>
    <property type="match status" value="1"/>
</dbReference>
<dbReference type="AlphaFoldDB" id="A0A7K9IC86"/>
<gene>
    <name evidence="4" type="primary">H2eb1_0</name>
    <name evidence="4" type="ORF">MYIHEB_R01416</name>
</gene>
<dbReference type="InterPro" id="IPR011162">
    <property type="entry name" value="MHC_I/II-like_Ag-recog"/>
</dbReference>
<feature type="non-terminal residue" evidence="4">
    <location>
        <position position="1"/>
    </location>
</feature>
<organism evidence="4 5">
    <name type="scientific">Myiagra hebetior</name>
    <dbReference type="NCBI Taxonomy" id="381031"/>
    <lineage>
        <taxon>Eukaryota</taxon>
        <taxon>Metazoa</taxon>
        <taxon>Chordata</taxon>
        <taxon>Craniata</taxon>
        <taxon>Vertebrata</taxon>
        <taxon>Euteleostomi</taxon>
        <taxon>Archelosauria</taxon>
        <taxon>Archosauria</taxon>
        <taxon>Dinosauria</taxon>
        <taxon>Saurischia</taxon>
        <taxon>Theropoda</taxon>
        <taxon>Coelurosauria</taxon>
        <taxon>Aves</taxon>
        <taxon>Neognathae</taxon>
        <taxon>Neoaves</taxon>
        <taxon>Telluraves</taxon>
        <taxon>Australaves</taxon>
        <taxon>Passeriformes</taxon>
        <taxon>Corvoidea</taxon>
        <taxon>Monarchidae</taxon>
        <taxon>Myiagra</taxon>
    </lineage>
</organism>
<dbReference type="EMBL" id="VWZQ01000207">
    <property type="protein sequence ID" value="NXH23737.1"/>
    <property type="molecule type" value="Genomic_DNA"/>
</dbReference>
<evidence type="ECO:0000313" key="5">
    <source>
        <dbReference type="Proteomes" id="UP000534930"/>
    </source>
</evidence>
<dbReference type="InterPro" id="IPR014745">
    <property type="entry name" value="MHC_II_a/b_N"/>
</dbReference>
<evidence type="ECO:0000259" key="3">
    <source>
        <dbReference type="SMART" id="SM00921"/>
    </source>
</evidence>
<dbReference type="Proteomes" id="UP000534930">
    <property type="component" value="Unassembled WGS sequence"/>
</dbReference>